<dbReference type="SUPFAM" id="SSF69304">
    <property type="entry name" value="Tricorn protease N-terminal domain"/>
    <property type="match status" value="1"/>
</dbReference>
<dbReference type="InterPro" id="IPR013524">
    <property type="entry name" value="Runt_dom"/>
</dbReference>
<evidence type="ECO:0000259" key="3">
    <source>
        <dbReference type="PROSITE" id="PS51062"/>
    </source>
</evidence>
<dbReference type="GO" id="GO:0003677">
    <property type="term" value="F:DNA binding"/>
    <property type="evidence" value="ECO:0007669"/>
    <property type="project" value="InterPro"/>
</dbReference>
<evidence type="ECO:0000313" key="5">
    <source>
        <dbReference type="Proteomes" id="UP000565579"/>
    </source>
</evidence>
<dbReference type="Proteomes" id="UP000565579">
    <property type="component" value="Unassembled WGS sequence"/>
</dbReference>
<sequence length="397" mass="43106">MSSKDLENDLTRVLGRAAESAPQAPSDLPTQVMGRSRRRRTHTLTAVTALAAAGVVVVAGGVTLSVRGPQEPPPVAVNPGPTPTAEQATNPGPVEKVWPDAVWKIPQQTRKLRPVIFIDDHTLLLETWASHEKADALYAYELETGRTRKITDIRTPKGVYASAFTAGAGRIFWQTIENTRTRLWSVPISGGKPAVVPTDTPIRQGADKLVVAGDRLAFSAFRTGGVFTVPVEGGAVTPVENAGRHHILSWPWVGTPGEYTPNQEPSFEELYNVETGELSKALVRPGDRYVRCGVTTCVGQNAAGKPFFRLRDGSQERELEESAMHGLSQDRFMTVHPPGRDQALVDLMTGKSGDLGLRPDAKGRMTSVQPGLTNDRLVWYELKGKLVIIDLARIISS</sequence>
<dbReference type="RefSeq" id="WP_185110397.1">
    <property type="nucleotide sequence ID" value="NZ_BAAAXY010000028.1"/>
</dbReference>
<keyword evidence="5" id="KW-1185">Reference proteome</keyword>
<feature type="region of interest" description="Disordered" evidence="1">
    <location>
        <begin position="16"/>
        <end position="38"/>
    </location>
</feature>
<dbReference type="InterPro" id="IPR011042">
    <property type="entry name" value="6-blade_b-propeller_TolB-like"/>
</dbReference>
<gene>
    <name evidence="4" type="ORF">HD593_010684</name>
</gene>
<organism evidence="4 5">
    <name type="scientific">Nonomuraea rubra</name>
    <dbReference type="NCBI Taxonomy" id="46180"/>
    <lineage>
        <taxon>Bacteria</taxon>
        <taxon>Bacillati</taxon>
        <taxon>Actinomycetota</taxon>
        <taxon>Actinomycetes</taxon>
        <taxon>Streptosporangiales</taxon>
        <taxon>Streptosporangiaceae</taxon>
        <taxon>Nonomuraea</taxon>
    </lineage>
</organism>
<keyword evidence="2" id="KW-0472">Membrane</keyword>
<feature type="transmembrane region" description="Helical" evidence="2">
    <location>
        <begin position="43"/>
        <end position="64"/>
    </location>
</feature>
<dbReference type="AlphaFoldDB" id="A0A7X0P6D3"/>
<protein>
    <recommendedName>
        <fullName evidence="3">Runt domain-containing protein</fullName>
    </recommendedName>
</protein>
<reference evidence="4 5" key="1">
    <citation type="submission" date="2020-08" db="EMBL/GenBank/DDBJ databases">
        <title>Sequencing the genomes of 1000 actinobacteria strains.</title>
        <authorList>
            <person name="Klenk H.-P."/>
        </authorList>
    </citation>
    <scope>NUCLEOTIDE SEQUENCE [LARGE SCALE GENOMIC DNA]</scope>
    <source>
        <strain evidence="4 5">DSM 43768</strain>
    </source>
</reference>
<dbReference type="PROSITE" id="PS51062">
    <property type="entry name" value="RUNT"/>
    <property type="match status" value="1"/>
</dbReference>
<evidence type="ECO:0000256" key="2">
    <source>
        <dbReference type="SAM" id="Phobius"/>
    </source>
</evidence>
<dbReference type="GO" id="GO:0003700">
    <property type="term" value="F:DNA-binding transcription factor activity"/>
    <property type="evidence" value="ECO:0007669"/>
    <property type="project" value="InterPro"/>
</dbReference>
<keyword evidence="2" id="KW-1133">Transmembrane helix</keyword>
<comment type="caution">
    <text evidence="4">The sequence shown here is derived from an EMBL/GenBank/DDBJ whole genome shotgun (WGS) entry which is preliminary data.</text>
</comment>
<feature type="compositionally biased region" description="Pro residues" evidence="1">
    <location>
        <begin position="70"/>
        <end position="82"/>
    </location>
</feature>
<evidence type="ECO:0000313" key="4">
    <source>
        <dbReference type="EMBL" id="MBB6555889.1"/>
    </source>
</evidence>
<feature type="region of interest" description="Disordered" evidence="1">
    <location>
        <begin position="65"/>
        <end position="93"/>
    </location>
</feature>
<dbReference type="Gene3D" id="2.120.10.30">
    <property type="entry name" value="TolB, C-terminal domain"/>
    <property type="match status" value="1"/>
</dbReference>
<accession>A0A7X0P6D3</accession>
<name>A0A7X0P6D3_9ACTN</name>
<feature type="domain" description="Runt" evidence="3">
    <location>
        <begin position="1"/>
        <end position="74"/>
    </location>
</feature>
<dbReference type="EMBL" id="JACHMI010000001">
    <property type="protein sequence ID" value="MBB6555889.1"/>
    <property type="molecule type" value="Genomic_DNA"/>
</dbReference>
<evidence type="ECO:0000256" key="1">
    <source>
        <dbReference type="SAM" id="MobiDB-lite"/>
    </source>
</evidence>
<keyword evidence="2" id="KW-0812">Transmembrane</keyword>
<proteinExistence type="predicted"/>